<feature type="region of interest" description="Disordered" evidence="1">
    <location>
        <begin position="597"/>
        <end position="626"/>
    </location>
</feature>
<feature type="compositionally biased region" description="Low complexity" evidence="1">
    <location>
        <begin position="422"/>
        <end position="446"/>
    </location>
</feature>
<feature type="transmembrane region" description="Helical" evidence="2">
    <location>
        <begin position="111"/>
        <end position="136"/>
    </location>
</feature>
<feature type="region of interest" description="Disordered" evidence="1">
    <location>
        <begin position="309"/>
        <end position="380"/>
    </location>
</feature>
<keyword evidence="2" id="KW-1133">Transmembrane helix</keyword>
<comment type="caution">
    <text evidence="3">The sequence shown here is derived from an EMBL/GenBank/DDBJ whole genome shotgun (WGS) entry which is preliminary data.</text>
</comment>
<keyword evidence="4" id="KW-1185">Reference proteome</keyword>
<evidence type="ECO:0000313" key="4">
    <source>
        <dbReference type="Proteomes" id="UP000186583"/>
    </source>
</evidence>
<keyword evidence="2" id="KW-0472">Membrane</keyword>
<dbReference type="Proteomes" id="UP000186583">
    <property type="component" value="Unassembled WGS sequence"/>
</dbReference>
<feature type="region of interest" description="Disordered" evidence="1">
    <location>
        <begin position="410"/>
        <end position="448"/>
    </location>
</feature>
<gene>
    <name evidence="3" type="ORF">CCHL11_09772</name>
</gene>
<organism evidence="3 4">
    <name type="scientific">Colletotrichum chlorophyti</name>
    <dbReference type="NCBI Taxonomy" id="708187"/>
    <lineage>
        <taxon>Eukaryota</taxon>
        <taxon>Fungi</taxon>
        <taxon>Dikarya</taxon>
        <taxon>Ascomycota</taxon>
        <taxon>Pezizomycotina</taxon>
        <taxon>Sordariomycetes</taxon>
        <taxon>Hypocreomycetidae</taxon>
        <taxon>Glomerellales</taxon>
        <taxon>Glomerellaceae</taxon>
        <taxon>Colletotrichum</taxon>
    </lineage>
</organism>
<dbReference type="OrthoDB" id="3557758at2759"/>
<keyword evidence="2" id="KW-0812">Transmembrane</keyword>
<evidence type="ECO:0000256" key="2">
    <source>
        <dbReference type="SAM" id="Phobius"/>
    </source>
</evidence>
<evidence type="ECO:0000256" key="1">
    <source>
        <dbReference type="SAM" id="MobiDB-lite"/>
    </source>
</evidence>
<reference evidence="3 4" key="1">
    <citation type="submission" date="2016-11" db="EMBL/GenBank/DDBJ databases">
        <title>Draft Genome Assembly of Colletotrichum chlorophyti a pathogen of herbaceous plants.</title>
        <authorList>
            <person name="Gan P."/>
            <person name="Narusaka M."/>
            <person name="Tsushima A."/>
            <person name="Narusaka Y."/>
            <person name="Takano Y."/>
            <person name="Shirasu K."/>
        </authorList>
    </citation>
    <scope>NUCLEOTIDE SEQUENCE [LARGE SCALE GENOMIC DNA]</scope>
    <source>
        <strain evidence="3 4">NTL11</strain>
    </source>
</reference>
<accession>A0A1Q8RDP3</accession>
<dbReference type="AlphaFoldDB" id="A0A1Q8RDP3"/>
<feature type="compositionally biased region" description="Basic residues" evidence="1">
    <location>
        <begin position="321"/>
        <end position="333"/>
    </location>
</feature>
<feature type="compositionally biased region" description="Low complexity" evidence="1">
    <location>
        <begin position="349"/>
        <end position="369"/>
    </location>
</feature>
<sequence length="626" mass="69537">MSSVEPGSLGLVIFVHAARCLITTFSHCIDLVGVSRHIFVLWAQSVVDAFHFIYLLVKVLVKVFPYHFEALGSSMKRIAIELRPRDHRHRPLNLIPEVTAKALKAALVTHVILFWTIVYSLLLSLVLFSSTLVIFLETCETVYLHLRSSPVGVVVHKCLAKSRLGGSSLDQLGQSDTAMARILNVPRRSPSYHTSTLPMNQSQAGLNYVLRFTKNTIRRVLNGIESATRPRTLLEYTKVHKVSTRISHNQPPEPLTREERLYKVNKPVTFLSIFSNVLALKIVECWERFPTPTETLHIFHLEMKPTLSASERIEPKTSSKPTKKVPVKPHHRAGFVASQPASPKAVLSQATQPLLAQPSQQSPELPQQQHSTTKMSRSNSEEFNVMSLLQPGVTRRSSISGHDLVRQAALKAERRVSQQAGSSRKTSSSSTYTTSPFTGPSTPTATEANPLIITTAQPSEYWTGRFISLQDRFLGESLQAQSLSIFAAAHASKSTILSQQRAAYQGRGNLPLSTTTALDRFGSVTNQEANRLSEEDNRRLRIFLHLDTLCATPEAQKSLHAWQGAYARRMGREALLPKASSMEKGLVKRLFSGGRRSLGAAHPEKEKRLAAGFRPTAENPLNEFTA</sequence>
<feature type="transmembrane region" description="Helical" evidence="2">
    <location>
        <begin position="36"/>
        <end position="57"/>
    </location>
</feature>
<dbReference type="EMBL" id="MPGH01000226">
    <property type="protein sequence ID" value="OLN82354.1"/>
    <property type="molecule type" value="Genomic_DNA"/>
</dbReference>
<feature type="compositionally biased region" description="Polar residues" evidence="1">
    <location>
        <begin position="370"/>
        <end position="380"/>
    </location>
</feature>
<evidence type="ECO:0000313" key="3">
    <source>
        <dbReference type="EMBL" id="OLN82354.1"/>
    </source>
</evidence>
<name>A0A1Q8RDP3_9PEZI</name>
<protein>
    <submittedName>
        <fullName evidence="3">Uncharacterized protein</fullName>
    </submittedName>
</protein>
<proteinExistence type="predicted"/>